<organism evidence="6 7">
    <name type="scientific">Pelagicoccus mobilis</name>
    <dbReference type="NCBI Taxonomy" id="415221"/>
    <lineage>
        <taxon>Bacteria</taxon>
        <taxon>Pseudomonadati</taxon>
        <taxon>Verrucomicrobiota</taxon>
        <taxon>Opitutia</taxon>
        <taxon>Puniceicoccales</taxon>
        <taxon>Pelagicoccaceae</taxon>
        <taxon>Pelagicoccus</taxon>
    </lineage>
</organism>
<protein>
    <submittedName>
        <fullName evidence="6">TonB family protein</fullName>
    </submittedName>
</protein>
<proteinExistence type="predicted"/>
<evidence type="ECO:0000256" key="5">
    <source>
        <dbReference type="SAM" id="MobiDB-lite"/>
    </source>
</evidence>
<evidence type="ECO:0000256" key="1">
    <source>
        <dbReference type="ARBA" id="ARBA00004167"/>
    </source>
</evidence>
<name>A0A934RYD1_9BACT</name>
<evidence type="ECO:0000313" key="7">
    <source>
        <dbReference type="Proteomes" id="UP000617628"/>
    </source>
</evidence>
<dbReference type="AlphaFoldDB" id="A0A934RYD1"/>
<evidence type="ECO:0000256" key="4">
    <source>
        <dbReference type="ARBA" id="ARBA00023136"/>
    </source>
</evidence>
<dbReference type="EMBL" id="JAENIL010000019">
    <property type="protein sequence ID" value="MBK1877514.1"/>
    <property type="molecule type" value="Genomic_DNA"/>
</dbReference>
<dbReference type="RefSeq" id="WP_200355727.1">
    <property type="nucleotide sequence ID" value="NZ_JAENIL010000019.1"/>
</dbReference>
<dbReference type="InterPro" id="IPR006260">
    <property type="entry name" value="TonB/TolA_C"/>
</dbReference>
<keyword evidence="2" id="KW-0812">Transmembrane</keyword>
<comment type="caution">
    <text evidence="6">The sequence shown here is derived from an EMBL/GenBank/DDBJ whole genome shotgun (WGS) entry which is preliminary data.</text>
</comment>
<dbReference type="Pfam" id="PF13103">
    <property type="entry name" value="TonB_2"/>
    <property type="match status" value="1"/>
</dbReference>
<evidence type="ECO:0000313" key="6">
    <source>
        <dbReference type="EMBL" id="MBK1877514.1"/>
    </source>
</evidence>
<gene>
    <name evidence="6" type="ORF">JIN87_11595</name>
</gene>
<dbReference type="SUPFAM" id="SSF74653">
    <property type="entry name" value="TolA/TonB C-terminal domain"/>
    <property type="match status" value="1"/>
</dbReference>
<dbReference type="GO" id="GO:0016020">
    <property type="term" value="C:membrane"/>
    <property type="evidence" value="ECO:0007669"/>
    <property type="project" value="UniProtKB-SubCell"/>
</dbReference>
<evidence type="ECO:0000256" key="2">
    <source>
        <dbReference type="ARBA" id="ARBA00022692"/>
    </source>
</evidence>
<reference evidence="6" key="1">
    <citation type="submission" date="2021-01" db="EMBL/GenBank/DDBJ databases">
        <title>Modified the classification status of verrucomicrobia.</title>
        <authorList>
            <person name="Feng X."/>
        </authorList>
    </citation>
    <scope>NUCLEOTIDE SEQUENCE</scope>
    <source>
        <strain evidence="6">KCTC 13126</strain>
    </source>
</reference>
<feature type="region of interest" description="Disordered" evidence="5">
    <location>
        <begin position="28"/>
        <end position="68"/>
    </location>
</feature>
<comment type="subcellular location">
    <subcellularLocation>
        <location evidence="1">Membrane</location>
        <topology evidence="1">Single-pass membrane protein</topology>
    </subcellularLocation>
</comment>
<dbReference type="NCBIfam" id="TIGR01352">
    <property type="entry name" value="tonB_Cterm"/>
    <property type="match status" value="1"/>
</dbReference>
<accession>A0A934RYD1</accession>
<dbReference type="Gene3D" id="3.30.1150.10">
    <property type="match status" value="1"/>
</dbReference>
<keyword evidence="7" id="KW-1185">Reference proteome</keyword>
<evidence type="ECO:0000256" key="3">
    <source>
        <dbReference type="ARBA" id="ARBA00022989"/>
    </source>
</evidence>
<sequence>MHLVLLVGAAIWALFSPEEEPEEFKFELVPPPPAASAETSDDLPTLEEVTYDSQPVEPLPTLDDIQIEERPPIEVVVEMPEPEPTPVEVEQPLIPVEQPKPPEPKKMSWKDFMKQNPDADKEKNKRTKPVPQKPVQLKFQPNLSSVQIDSIPLAELESYSMAEQSELDGYIASFKATLQRNVKDHPFRGSKLSAVVICDITAGGHVTNIRLLQTSGDAEFDRKVVAGYRSIGIFARPPKGIALTGLRIEFLQQTGG</sequence>
<dbReference type="Proteomes" id="UP000617628">
    <property type="component" value="Unassembled WGS sequence"/>
</dbReference>
<keyword evidence="4" id="KW-0472">Membrane</keyword>
<keyword evidence="3" id="KW-1133">Transmembrane helix</keyword>